<evidence type="ECO:0000256" key="6">
    <source>
        <dbReference type="ARBA" id="ARBA00022842"/>
    </source>
</evidence>
<proteinExistence type="inferred from homology"/>
<accession>A0A1R4H9K8</accession>
<dbReference type="SUPFAM" id="SSF88723">
    <property type="entry name" value="PIN domain-like"/>
    <property type="match status" value="1"/>
</dbReference>
<dbReference type="InterPro" id="IPR002716">
    <property type="entry name" value="PIN_dom"/>
</dbReference>
<gene>
    <name evidence="9" type="primary">vapC</name>
    <name evidence="9" type="ORF">CRENPOLYSF2_30010</name>
</gene>
<dbReference type="InterPro" id="IPR050556">
    <property type="entry name" value="Type_II_TA_system_RNase"/>
</dbReference>
<evidence type="ECO:0000256" key="5">
    <source>
        <dbReference type="ARBA" id="ARBA00022801"/>
    </source>
</evidence>
<evidence type="ECO:0000256" key="7">
    <source>
        <dbReference type="ARBA" id="ARBA00038093"/>
    </source>
</evidence>
<dbReference type="PANTHER" id="PTHR33653:SF1">
    <property type="entry name" value="RIBONUCLEASE VAPC2"/>
    <property type="match status" value="1"/>
</dbReference>
<keyword evidence="5 9" id="KW-0378">Hydrolase</keyword>
<dbReference type="InterPro" id="IPR029060">
    <property type="entry name" value="PIN-like_dom_sf"/>
</dbReference>
<keyword evidence="10" id="KW-1185">Reference proteome</keyword>
<organism evidence="9 10">
    <name type="scientific">Crenothrix polyspora</name>
    <dbReference type="NCBI Taxonomy" id="360316"/>
    <lineage>
        <taxon>Bacteria</taxon>
        <taxon>Pseudomonadati</taxon>
        <taxon>Pseudomonadota</taxon>
        <taxon>Gammaproteobacteria</taxon>
        <taxon>Methylococcales</taxon>
        <taxon>Crenotrichaceae</taxon>
        <taxon>Crenothrix</taxon>
    </lineage>
</organism>
<dbReference type="OrthoDB" id="9796690at2"/>
<name>A0A1R4H9K8_9GAMM</name>
<dbReference type="GO" id="GO:0004518">
    <property type="term" value="F:nuclease activity"/>
    <property type="evidence" value="ECO:0007669"/>
    <property type="project" value="UniProtKB-KW"/>
</dbReference>
<keyword evidence="2" id="KW-1277">Toxin-antitoxin system</keyword>
<evidence type="ECO:0000256" key="1">
    <source>
        <dbReference type="ARBA" id="ARBA00001946"/>
    </source>
</evidence>
<dbReference type="Pfam" id="PF01850">
    <property type="entry name" value="PIN"/>
    <property type="match status" value="1"/>
</dbReference>
<keyword evidence="3" id="KW-0540">Nuclease</keyword>
<keyword evidence="4" id="KW-0479">Metal-binding</keyword>
<dbReference type="Gene3D" id="3.40.50.1010">
    <property type="entry name" value="5'-nuclease"/>
    <property type="match status" value="1"/>
</dbReference>
<evidence type="ECO:0000313" key="9">
    <source>
        <dbReference type="EMBL" id="SJM92925.1"/>
    </source>
</evidence>
<evidence type="ECO:0000256" key="4">
    <source>
        <dbReference type="ARBA" id="ARBA00022723"/>
    </source>
</evidence>
<evidence type="ECO:0000256" key="3">
    <source>
        <dbReference type="ARBA" id="ARBA00022722"/>
    </source>
</evidence>
<dbReference type="Proteomes" id="UP000195442">
    <property type="component" value="Unassembled WGS sequence"/>
</dbReference>
<dbReference type="PANTHER" id="PTHR33653">
    <property type="entry name" value="RIBONUCLEASE VAPC2"/>
    <property type="match status" value="1"/>
</dbReference>
<comment type="cofactor">
    <cofactor evidence="1">
        <name>Mg(2+)</name>
        <dbReference type="ChEBI" id="CHEBI:18420"/>
    </cofactor>
</comment>
<dbReference type="GO" id="GO:0016787">
    <property type="term" value="F:hydrolase activity"/>
    <property type="evidence" value="ECO:0007669"/>
    <property type="project" value="UniProtKB-KW"/>
</dbReference>
<feature type="domain" description="PIN" evidence="8">
    <location>
        <begin position="5"/>
        <end position="123"/>
    </location>
</feature>
<dbReference type="GO" id="GO:0046872">
    <property type="term" value="F:metal ion binding"/>
    <property type="evidence" value="ECO:0007669"/>
    <property type="project" value="UniProtKB-KW"/>
</dbReference>
<reference evidence="10" key="1">
    <citation type="submission" date="2017-02" db="EMBL/GenBank/DDBJ databases">
        <authorList>
            <person name="Daims H."/>
        </authorList>
    </citation>
    <scope>NUCLEOTIDE SEQUENCE [LARGE SCALE GENOMIC DNA]</scope>
</reference>
<evidence type="ECO:0000259" key="8">
    <source>
        <dbReference type="Pfam" id="PF01850"/>
    </source>
</evidence>
<evidence type="ECO:0000313" key="10">
    <source>
        <dbReference type="Proteomes" id="UP000195442"/>
    </source>
</evidence>
<dbReference type="RefSeq" id="WP_087147171.1">
    <property type="nucleotide sequence ID" value="NZ_FUKJ01000223.1"/>
</dbReference>
<dbReference type="EC" id="3.1.-.-" evidence="9"/>
<sequence>MNALLIDTNIYSYAMRGDIEIVKNLQQVAHIGITAISIGELLSGFKAGNKEKINRQELNQFLDSPRVTLYSINEDTAEYYCLILDQLKNSGTPIPTNDIWIAAAAFQHGLPIYTKDKHFTNIKGLLLK</sequence>
<evidence type="ECO:0000256" key="2">
    <source>
        <dbReference type="ARBA" id="ARBA00022649"/>
    </source>
</evidence>
<keyword evidence="6" id="KW-0460">Magnesium</keyword>
<dbReference type="CDD" id="cd18753">
    <property type="entry name" value="PIN_VapC4-5_FitB-like"/>
    <property type="match status" value="1"/>
</dbReference>
<dbReference type="AlphaFoldDB" id="A0A1R4H9K8"/>
<comment type="similarity">
    <text evidence="7">Belongs to the PINc/VapC protein family.</text>
</comment>
<dbReference type="EMBL" id="FUKJ01000223">
    <property type="protein sequence ID" value="SJM92925.1"/>
    <property type="molecule type" value="Genomic_DNA"/>
</dbReference>
<protein>
    <submittedName>
        <fullName evidence="9">Ribonuclease VapC</fullName>
        <ecNumber evidence="9">3.1.-.-</ecNumber>
    </submittedName>
</protein>